<keyword evidence="3 6" id="KW-0812">Transmembrane</keyword>
<proteinExistence type="inferred from homology"/>
<evidence type="ECO:0000256" key="5">
    <source>
        <dbReference type="ARBA" id="ARBA00023136"/>
    </source>
</evidence>
<feature type="transmembrane region" description="Helical" evidence="6">
    <location>
        <begin position="69"/>
        <end position="88"/>
    </location>
</feature>
<evidence type="ECO:0000256" key="6">
    <source>
        <dbReference type="SAM" id="Phobius"/>
    </source>
</evidence>
<evidence type="ECO:0000256" key="3">
    <source>
        <dbReference type="ARBA" id="ARBA00022692"/>
    </source>
</evidence>
<comment type="similarity">
    <text evidence="2">Belongs to the TerC family.</text>
</comment>
<dbReference type="Proteomes" id="UP000198752">
    <property type="component" value="Unassembled WGS sequence"/>
</dbReference>
<dbReference type="NCBIfam" id="TIGR03717">
    <property type="entry name" value="R_switched_YjbE"/>
    <property type="match status" value="1"/>
</dbReference>
<reference evidence="8" key="1">
    <citation type="submission" date="2016-10" db="EMBL/GenBank/DDBJ databases">
        <authorList>
            <person name="Varghese N."/>
            <person name="Submissions S."/>
        </authorList>
    </citation>
    <scope>NUCLEOTIDE SEQUENCE [LARGE SCALE GENOMIC DNA]</scope>
    <source>
        <strain evidence="8">ATCC 700379</strain>
    </source>
</reference>
<keyword evidence="4 6" id="KW-1133">Transmembrane helix</keyword>
<feature type="transmembrane region" description="Helical" evidence="6">
    <location>
        <begin position="131"/>
        <end position="149"/>
    </location>
</feature>
<feature type="transmembrane region" description="Helical" evidence="6">
    <location>
        <begin position="100"/>
        <end position="119"/>
    </location>
</feature>
<sequence>MSFDLNTVFFILKIIFIDIILGGDNAVVIALACRRLVEKQRNEAIFLGTGLAVIVRIVLTAIVVSLLNIPFLLLAGGLFLIVIAIRLITNKEEEHHVRAGASMFAAVRTIVLADVVMGFDNMLAIAGASKGHIGYIAIGLIVSVPIIVWGSKLILIAMEHFPALVYVGGGVLGYTASEMIMSEPKIHWLFESSQHLSKLFPIILIITLIIVGWLTNLYSSAQIARKS</sequence>
<dbReference type="AlphaFoldDB" id="A0A1I2RAM9"/>
<dbReference type="InterPro" id="IPR005496">
    <property type="entry name" value="Integral_membrane_TerC"/>
</dbReference>
<keyword evidence="5 6" id="KW-0472">Membrane</keyword>
<dbReference type="RefSeq" id="WP_093671554.1">
    <property type="nucleotide sequence ID" value="NZ_FOOY01000009.1"/>
</dbReference>
<dbReference type="EMBL" id="FOOY01000009">
    <property type="protein sequence ID" value="SFG36539.1"/>
    <property type="molecule type" value="Genomic_DNA"/>
</dbReference>
<name>A0A1I2RAM9_9BACL</name>
<keyword evidence="8" id="KW-1185">Reference proteome</keyword>
<evidence type="ECO:0000313" key="8">
    <source>
        <dbReference type="Proteomes" id="UP000198752"/>
    </source>
</evidence>
<dbReference type="InterPro" id="IPR022301">
    <property type="entry name" value="Integral_membrane_YjbE"/>
</dbReference>
<accession>A0A1I2RAM9</accession>
<feature type="transmembrane region" description="Helical" evidence="6">
    <location>
        <begin position="6"/>
        <end position="32"/>
    </location>
</feature>
<comment type="subcellular location">
    <subcellularLocation>
        <location evidence="1">Membrane</location>
        <topology evidence="1">Multi-pass membrane protein</topology>
    </subcellularLocation>
</comment>
<feature type="transmembrane region" description="Helical" evidence="6">
    <location>
        <begin position="161"/>
        <end position="180"/>
    </location>
</feature>
<evidence type="ECO:0000256" key="2">
    <source>
        <dbReference type="ARBA" id="ARBA00007511"/>
    </source>
</evidence>
<gene>
    <name evidence="7" type="ORF">SAMN02982927_01470</name>
</gene>
<evidence type="ECO:0000256" key="4">
    <source>
        <dbReference type="ARBA" id="ARBA00022989"/>
    </source>
</evidence>
<dbReference type="GO" id="GO:0016020">
    <property type="term" value="C:membrane"/>
    <property type="evidence" value="ECO:0007669"/>
    <property type="project" value="UniProtKB-SubCell"/>
</dbReference>
<organism evidence="7 8">
    <name type="scientific">Sporolactobacillus nakayamae</name>
    <dbReference type="NCBI Taxonomy" id="269670"/>
    <lineage>
        <taxon>Bacteria</taxon>
        <taxon>Bacillati</taxon>
        <taxon>Bacillota</taxon>
        <taxon>Bacilli</taxon>
        <taxon>Bacillales</taxon>
        <taxon>Sporolactobacillaceae</taxon>
        <taxon>Sporolactobacillus</taxon>
    </lineage>
</organism>
<dbReference type="Pfam" id="PF03741">
    <property type="entry name" value="TerC"/>
    <property type="match status" value="1"/>
</dbReference>
<dbReference type="PANTHER" id="PTHR30238">
    <property type="entry name" value="MEMBRANE BOUND PREDICTED REDOX MODULATOR"/>
    <property type="match status" value="1"/>
</dbReference>
<feature type="transmembrane region" description="Helical" evidence="6">
    <location>
        <begin position="44"/>
        <end position="63"/>
    </location>
</feature>
<evidence type="ECO:0000313" key="7">
    <source>
        <dbReference type="EMBL" id="SFG36539.1"/>
    </source>
</evidence>
<protein>
    <submittedName>
        <fullName evidence="7">Integral membrane protein, YjbE family</fullName>
    </submittedName>
</protein>
<evidence type="ECO:0000256" key="1">
    <source>
        <dbReference type="ARBA" id="ARBA00004141"/>
    </source>
</evidence>
<feature type="transmembrane region" description="Helical" evidence="6">
    <location>
        <begin position="200"/>
        <end position="218"/>
    </location>
</feature>
<dbReference type="PANTHER" id="PTHR30238:SF4">
    <property type="entry name" value="SLL1022 PROTEIN"/>
    <property type="match status" value="1"/>
</dbReference>
<dbReference type="OrthoDB" id="5295733at2"/>